<dbReference type="Proteomes" id="UP000272464">
    <property type="component" value="Unassembled WGS sequence"/>
</dbReference>
<dbReference type="InterPro" id="IPR039532">
    <property type="entry name" value="TetR_C_Firmicutes"/>
</dbReference>
<dbReference type="OrthoDB" id="9810250at2"/>
<dbReference type="PROSITE" id="PS50977">
    <property type="entry name" value="HTH_TETR_2"/>
    <property type="match status" value="1"/>
</dbReference>
<keyword evidence="1 2" id="KW-0238">DNA-binding</keyword>
<dbReference type="PANTHER" id="PTHR43479">
    <property type="entry name" value="ACREF/ENVCD OPERON REPRESSOR-RELATED"/>
    <property type="match status" value="1"/>
</dbReference>
<evidence type="ECO:0000259" key="3">
    <source>
        <dbReference type="PROSITE" id="PS50977"/>
    </source>
</evidence>
<dbReference type="PANTHER" id="PTHR43479:SF7">
    <property type="entry name" value="TETR-FAMILY TRANSCRIPTIONAL REGULATOR"/>
    <property type="match status" value="1"/>
</dbReference>
<dbReference type="Pfam" id="PF14278">
    <property type="entry name" value="TetR_C_8"/>
    <property type="match status" value="1"/>
</dbReference>
<protein>
    <submittedName>
        <fullName evidence="4">TetR/AcrR family transcriptional regulator</fullName>
    </submittedName>
</protein>
<organism evidence="4 5">
    <name type="scientific">Paenibacillus zeisoli</name>
    <dbReference type="NCBI Taxonomy" id="2496267"/>
    <lineage>
        <taxon>Bacteria</taxon>
        <taxon>Bacillati</taxon>
        <taxon>Bacillota</taxon>
        <taxon>Bacilli</taxon>
        <taxon>Bacillales</taxon>
        <taxon>Paenibacillaceae</taxon>
        <taxon>Paenibacillus</taxon>
    </lineage>
</organism>
<dbReference type="AlphaFoldDB" id="A0A3S1B8P0"/>
<evidence type="ECO:0000256" key="1">
    <source>
        <dbReference type="ARBA" id="ARBA00023125"/>
    </source>
</evidence>
<name>A0A3S1B8P0_9BACL</name>
<evidence type="ECO:0000313" key="4">
    <source>
        <dbReference type="EMBL" id="RUT35473.1"/>
    </source>
</evidence>
<proteinExistence type="predicted"/>
<reference evidence="4 5" key="1">
    <citation type="submission" date="2018-12" db="EMBL/GenBank/DDBJ databases">
        <authorList>
            <person name="Sun L."/>
            <person name="Chen Z."/>
        </authorList>
    </citation>
    <scope>NUCLEOTIDE SEQUENCE [LARGE SCALE GENOMIC DNA]</scope>
    <source>
        <strain evidence="4 5">3-5-3</strain>
    </source>
</reference>
<dbReference type="EMBL" id="RZNX01000001">
    <property type="protein sequence ID" value="RUT35473.1"/>
    <property type="molecule type" value="Genomic_DNA"/>
</dbReference>
<dbReference type="GO" id="GO:0003677">
    <property type="term" value="F:DNA binding"/>
    <property type="evidence" value="ECO:0007669"/>
    <property type="project" value="UniProtKB-UniRule"/>
</dbReference>
<keyword evidence="5" id="KW-1185">Reference proteome</keyword>
<dbReference type="RefSeq" id="WP_127197173.1">
    <property type="nucleotide sequence ID" value="NZ_RZNX01000001.1"/>
</dbReference>
<dbReference type="SUPFAM" id="SSF46689">
    <property type="entry name" value="Homeodomain-like"/>
    <property type="match status" value="1"/>
</dbReference>
<gene>
    <name evidence="4" type="ORF">EJP77_00110</name>
</gene>
<feature type="DNA-binding region" description="H-T-H motif" evidence="2">
    <location>
        <begin position="33"/>
        <end position="52"/>
    </location>
</feature>
<comment type="caution">
    <text evidence="4">The sequence shown here is derived from an EMBL/GenBank/DDBJ whole genome shotgun (WGS) entry which is preliminary data.</text>
</comment>
<evidence type="ECO:0000313" key="5">
    <source>
        <dbReference type="Proteomes" id="UP000272464"/>
    </source>
</evidence>
<dbReference type="InterPro" id="IPR009057">
    <property type="entry name" value="Homeodomain-like_sf"/>
</dbReference>
<accession>A0A3S1B8P0</accession>
<feature type="domain" description="HTH tetR-type" evidence="3">
    <location>
        <begin position="10"/>
        <end position="70"/>
    </location>
</feature>
<dbReference type="PRINTS" id="PR00455">
    <property type="entry name" value="HTHTETR"/>
</dbReference>
<sequence length="208" mass="24324">MEEIVDRRILRTKQMLREALMELIEQNGYEGISVTQLTEKAGLNRGTFYLHYRDLQDLLDKCSDYMLEGWLSIMRDFNPLEAQNSKYLNVPNPQIVKIYEYFKQNSWFFKVILGPKGDPAFPLRMKRAMHDHLEGNRVKFELDDNDFLVPSDYINEYVLSVNMGILQHWFETNMTKTPEEVAIISTRLAQLGPLGSSGMKKLRRANKP</sequence>
<dbReference type="InterPro" id="IPR001647">
    <property type="entry name" value="HTH_TetR"/>
</dbReference>
<evidence type="ECO:0000256" key="2">
    <source>
        <dbReference type="PROSITE-ProRule" id="PRU00335"/>
    </source>
</evidence>
<dbReference type="InterPro" id="IPR050624">
    <property type="entry name" value="HTH-type_Tx_Regulator"/>
</dbReference>
<dbReference type="Pfam" id="PF00440">
    <property type="entry name" value="TetR_N"/>
    <property type="match status" value="1"/>
</dbReference>
<dbReference type="Gene3D" id="1.10.357.10">
    <property type="entry name" value="Tetracycline Repressor, domain 2"/>
    <property type="match status" value="1"/>
</dbReference>